<organism evidence="4 5">
    <name type="scientific">Salininema proteolyticum</name>
    <dbReference type="NCBI Taxonomy" id="1607685"/>
    <lineage>
        <taxon>Bacteria</taxon>
        <taxon>Bacillati</taxon>
        <taxon>Actinomycetota</taxon>
        <taxon>Actinomycetes</taxon>
        <taxon>Glycomycetales</taxon>
        <taxon>Glycomycetaceae</taxon>
        <taxon>Salininema</taxon>
    </lineage>
</organism>
<dbReference type="CDD" id="cd07989">
    <property type="entry name" value="LPLAT_AGPAT-like"/>
    <property type="match status" value="1"/>
</dbReference>
<accession>A0ABV8TV86</accession>
<dbReference type="Pfam" id="PF01553">
    <property type="entry name" value="Acyltransferase"/>
    <property type="match status" value="1"/>
</dbReference>
<reference evidence="5" key="1">
    <citation type="journal article" date="2019" name="Int. J. Syst. Evol. Microbiol.">
        <title>The Global Catalogue of Microorganisms (GCM) 10K type strain sequencing project: providing services to taxonomists for standard genome sequencing and annotation.</title>
        <authorList>
            <consortium name="The Broad Institute Genomics Platform"/>
            <consortium name="The Broad Institute Genome Sequencing Center for Infectious Disease"/>
            <person name="Wu L."/>
            <person name="Ma J."/>
        </authorList>
    </citation>
    <scope>NUCLEOTIDE SEQUENCE [LARGE SCALE GENOMIC DNA]</scope>
    <source>
        <strain evidence="5">IBRC-M 10908</strain>
    </source>
</reference>
<comment type="caution">
    <text evidence="4">The sequence shown here is derived from an EMBL/GenBank/DDBJ whole genome shotgun (WGS) entry which is preliminary data.</text>
</comment>
<keyword evidence="1" id="KW-0808">Transferase</keyword>
<name>A0ABV8TV86_9ACTN</name>
<dbReference type="EMBL" id="JBHSDK010000005">
    <property type="protein sequence ID" value="MFC4334385.1"/>
    <property type="molecule type" value="Genomic_DNA"/>
</dbReference>
<dbReference type="InterPro" id="IPR002123">
    <property type="entry name" value="Plipid/glycerol_acylTrfase"/>
</dbReference>
<protein>
    <submittedName>
        <fullName evidence="4">Lysophospholipid acyltransferase family protein</fullName>
    </submittedName>
</protein>
<keyword evidence="5" id="KW-1185">Reference proteome</keyword>
<dbReference type="RefSeq" id="WP_380618133.1">
    <property type="nucleotide sequence ID" value="NZ_JBHSDK010000005.1"/>
</dbReference>
<sequence>MLYQSMKIVLGPFLRLLWRPDARGVEHVPEDGPAILAGNHVSFSDSVFMPLVLPRRVRFIAKAEYFTEKGVKGWLKRNTLTGIGSIPVDRSGGDEATRALLAAQRVVENGELFGIYPEGTRSPDGRLYKGKTGVARLALTTGAPVVPVAMLNTGELQPIGRKFPRIGRVRLVFGEPLDFSRYSAHSYDRAFERAVTDEIMDAIRGLSGQEYVDSYAADVKSRSDDALG</sequence>
<gene>
    <name evidence="4" type="ORF">ACFPET_04140</name>
</gene>
<proteinExistence type="predicted"/>
<dbReference type="PANTHER" id="PTHR10434">
    <property type="entry name" value="1-ACYL-SN-GLYCEROL-3-PHOSPHATE ACYLTRANSFERASE"/>
    <property type="match status" value="1"/>
</dbReference>
<feature type="domain" description="Phospholipid/glycerol acyltransferase" evidence="3">
    <location>
        <begin position="34"/>
        <end position="153"/>
    </location>
</feature>
<dbReference type="Proteomes" id="UP001595823">
    <property type="component" value="Unassembled WGS sequence"/>
</dbReference>
<dbReference type="GO" id="GO:0016746">
    <property type="term" value="F:acyltransferase activity"/>
    <property type="evidence" value="ECO:0007669"/>
    <property type="project" value="UniProtKB-KW"/>
</dbReference>
<evidence type="ECO:0000256" key="2">
    <source>
        <dbReference type="ARBA" id="ARBA00023315"/>
    </source>
</evidence>
<evidence type="ECO:0000313" key="4">
    <source>
        <dbReference type="EMBL" id="MFC4334385.1"/>
    </source>
</evidence>
<dbReference type="SUPFAM" id="SSF69593">
    <property type="entry name" value="Glycerol-3-phosphate (1)-acyltransferase"/>
    <property type="match status" value="1"/>
</dbReference>
<dbReference type="PANTHER" id="PTHR10434:SF11">
    <property type="entry name" value="1-ACYL-SN-GLYCEROL-3-PHOSPHATE ACYLTRANSFERASE"/>
    <property type="match status" value="1"/>
</dbReference>
<evidence type="ECO:0000313" key="5">
    <source>
        <dbReference type="Proteomes" id="UP001595823"/>
    </source>
</evidence>
<evidence type="ECO:0000256" key="1">
    <source>
        <dbReference type="ARBA" id="ARBA00022679"/>
    </source>
</evidence>
<evidence type="ECO:0000259" key="3">
    <source>
        <dbReference type="SMART" id="SM00563"/>
    </source>
</evidence>
<dbReference type="SMART" id="SM00563">
    <property type="entry name" value="PlsC"/>
    <property type="match status" value="1"/>
</dbReference>
<keyword evidence="2 4" id="KW-0012">Acyltransferase</keyword>